<evidence type="ECO:0000313" key="1">
    <source>
        <dbReference type="EMBL" id="GGG51693.1"/>
    </source>
</evidence>
<keyword evidence="2" id="KW-1185">Reference proteome</keyword>
<gene>
    <name evidence="1" type="ORF">GCM10011378_29880</name>
</gene>
<protein>
    <submittedName>
        <fullName evidence="1">Uncharacterized protein</fullName>
    </submittedName>
</protein>
<evidence type="ECO:0000313" key="2">
    <source>
        <dbReference type="Proteomes" id="UP000601361"/>
    </source>
</evidence>
<name>A0ABQ1WYZ5_9BACT</name>
<dbReference type="Proteomes" id="UP000601361">
    <property type="component" value="Unassembled WGS sequence"/>
</dbReference>
<reference evidence="2" key="1">
    <citation type="journal article" date="2019" name="Int. J. Syst. Evol. Microbiol.">
        <title>The Global Catalogue of Microorganisms (GCM) 10K type strain sequencing project: providing services to taxonomists for standard genome sequencing and annotation.</title>
        <authorList>
            <consortium name="The Broad Institute Genomics Platform"/>
            <consortium name="The Broad Institute Genome Sequencing Center for Infectious Disease"/>
            <person name="Wu L."/>
            <person name="Ma J."/>
        </authorList>
    </citation>
    <scope>NUCLEOTIDE SEQUENCE [LARGE SCALE GENOMIC DNA]</scope>
    <source>
        <strain evidence="2">CGMCC 1.12990</strain>
    </source>
</reference>
<dbReference type="RefSeq" id="WP_262891896.1">
    <property type="nucleotide sequence ID" value="NZ_BMGS01000008.1"/>
</dbReference>
<sequence length="44" mass="5177">MVFRADAQAPTRRYQEVGELRALRLHDGRYFVRRTLVAARNGRC</sequence>
<organism evidence="1 2">
    <name type="scientific">Hymenobacter glacieicola</name>
    <dbReference type="NCBI Taxonomy" id="1562124"/>
    <lineage>
        <taxon>Bacteria</taxon>
        <taxon>Pseudomonadati</taxon>
        <taxon>Bacteroidota</taxon>
        <taxon>Cytophagia</taxon>
        <taxon>Cytophagales</taxon>
        <taxon>Hymenobacteraceae</taxon>
        <taxon>Hymenobacter</taxon>
    </lineage>
</organism>
<dbReference type="EMBL" id="BMGS01000008">
    <property type="protein sequence ID" value="GGG51693.1"/>
    <property type="molecule type" value="Genomic_DNA"/>
</dbReference>
<accession>A0ABQ1WYZ5</accession>
<proteinExistence type="predicted"/>
<comment type="caution">
    <text evidence="1">The sequence shown here is derived from an EMBL/GenBank/DDBJ whole genome shotgun (WGS) entry which is preliminary data.</text>
</comment>